<evidence type="ECO:0000256" key="7">
    <source>
        <dbReference type="ARBA" id="ARBA00023242"/>
    </source>
</evidence>
<keyword evidence="5" id="KW-0479">Metal-binding</keyword>
<evidence type="ECO:0000259" key="8">
    <source>
        <dbReference type="Pfam" id="PF13359"/>
    </source>
</evidence>
<gene>
    <name evidence="10" type="primary">LOC113499499</name>
</gene>
<dbReference type="GO" id="GO:0016787">
    <property type="term" value="F:hydrolase activity"/>
    <property type="evidence" value="ECO:0007669"/>
    <property type="project" value="UniProtKB-KW"/>
</dbReference>
<reference evidence="10" key="1">
    <citation type="submission" date="2025-08" db="UniProtKB">
        <authorList>
            <consortium name="RefSeq"/>
        </authorList>
    </citation>
    <scope>IDENTIFICATION</scope>
</reference>
<evidence type="ECO:0000256" key="4">
    <source>
        <dbReference type="ARBA" id="ARBA00022722"/>
    </source>
</evidence>
<dbReference type="OrthoDB" id="6581217at2759"/>
<dbReference type="GO" id="GO:0046872">
    <property type="term" value="F:metal ion binding"/>
    <property type="evidence" value="ECO:0007669"/>
    <property type="project" value="UniProtKB-KW"/>
</dbReference>
<accession>A0A7E5W5P5</accession>
<dbReference type="PANTHER" id="PTHR22930">
    <property type="match status" value="1"/>
</dbReference>
<evidence type="ECO:0000256" key="3">
    <source>
        <dbReference type="ARBA" id="ARBA00006958"/>
    </source>
</evidence>
<evidence type="ECO:0000313" key="10">
    <source>
        <dbReference type="RefSeq" id="XP_026735807.1"/>
    </source>
</evidence>
<organism evidence="9 10">
    <name type="scientific">Trichoplusia ni</name>
    <name type="common">Cabbage looper</name>
    <dbReference type="NCBI Taxonomy" id="7111"/>
    <lineage>
        <taxon>Eukaryota</taxon>
        <taxon>Metazoa</taxon>
        <taxon>Ecdysozoa</taxon>
        <taxon>Arthropoda</taxon>
        <taxon>Hexapoda</taxon>
        <taxon>Insecta</taxon>
        <taxon>Pterygota</taxon>
        <taxon>Neoptera</taxon>
        <taxon>Endopterygota</taxon>
        <taxon>Lepidoptera</taxon>
        <taxon>Glossata</taxon>
        <taxon>Ditrysia</taxon>
        <taxon>Noctuoidea</taxon>
        <taxon>Noctuidae</taxon>
        <taxon>Plusiinae</taxon>
        <taxon>Trichoplusia</taxon>
    </lineage>
</organism>
<dbReference type="Proteomes" id="UP000322000">
    <property type="component" value="Chromosome 12"/>
</dbReference>
<dbReference type="InterPro" id="IPR045249">
    <property type="entry name" value="HARBI1-like"/>
</dbReference>
<dbReference type="GO" id="GO:0005634">
    <property type="term" value="C:nucleus"/>
    <property type="evidence" value="ECO:0007669"/>
    <property type="project" value="UniProtKB-SubCell"/>
</dbReference>
<proteinExistence type="inferred from homology"/>
<keyword evidence="6" id="KW-0378">Hydrolase</keyword>
<evidence type="ECO:0000256" key="6">
    <source>
        <dbReference type="ARBA" id="ARBA00022801"/>
    </source>
</evidence>
<feature type="domain" description="DDE Tnp4" evidence="8">
    <location>
        <begin position="176"/>
        <end position="241"/>
    </location>
</feature>
<dbReference type="Pfam" id="PF13359">
    <property type="entry name" value="DDE_Tnp_4"/>
    <property type="match status" value="1"/>
</dbReference>
<keyword evidence="9" id="KW-1185">Reference proteome</keyword>
<dbReference type="PANTHER" id="PTHR22930:SF269">
    <property type="entry name" value="NUCLEASE HARBI1-LIKE PROTEIN"/>
    <property type="match status" value="1"/>
</dbReference>
<evidence type="ECO:0000313" key="9">
    <source>
        <dbReference type="Proteomes" id="UP000322000"/>
    </source>
</evidence>
<evidence type="ECO:0000256" key="2">
    <source>
        <dbReference type="ARBA" id="ARBA00004123"/>
    </source>
</evidence>
<evidence type="ECO:0000256" key="5">
    <source>
        <dbReference type="ARBA" id="ARBA00022723"/>
    </source>
</evidence>
<keyword evidence="4" id="KW-0540">Nuclease</keyword>
<dbReference type="GeneID" id="113499499"/>
<evidence type="ECO:0000256" key="1">
    <source>
        <dbReference type="ARBA" id="ARBA00001968"/>
    </source>
</evidence>
<dbReference type="RefSeq" id="XP_026735807.1">
    <property type="nucleotide sequence ID" value="XM_026880006.1"/>
</dbReference>
<name>A0A7E5W5P5_TRINI</name>
<comment type="cofactor">
    <cofactor evidence="1">
        <name>a divalent metal cation</name>
        <dbReference type="ChEBI" id="CHEBI:60240"/>
    </cofactor>
</comment>
<protein>
    <submittedName>
        <fullName evidence="10">Nuclease HARBI1</fullName>
    </submittedName>
</protein>
<comment type="subcellular location">
    <subcellularLocation>
        <location evidence="2">Nucleus</location>
    </subcellularLocation>
</comment>
<comment type="similarity">
    <text evidence="3">Belongs to the HARBI1 family.</text>
</comment>
<dbReference type="InParanoid" id="A0A7E5W5P5"/>
<sequence length="252" mass="29538">MSDVFENSDRNFLRLLLEEEDDDDDLLLLYRNRRQATCPMIKRRASEGTYSILIKNHLKSDMKEFREYCRLNEKQFDFILSLIREEIEPMKINAINAERKLFLTLRFLATGETYKSLSTAYRISECYISQIVKSVLKVMRQKLMPILMKPALQDDFKRIEREFWEKWNIPNCVGGMDGKHVRIRAPKKSGSLFFNYKNYFSIVLLAIVDANYKFVAVDVGAYGKESDNGIFQKSLMGRQIDTNNFNIPPPKA</sequence>
<dbReference type="KEGG" id="tnl:113499499"/>
<keyword evidence="7" id="KW-0539">Nucleus</keyword>
<dbReference type="AlphaFoldDB" id="A0A7E5W5P5"/>
<dbReference type="InterPro" id="IPR027806">
    <property type="entry name" value="HARBI1_dom"/>
</dbReference>
<dbReference type="GO" id="GO:0004518">
    <property type="term" value="F:nuclease activity"/>
    <property type="evidence" value="ECO:0007669"/>
    <property type="project" value="UniProtKB-KW"/>
</dbReference>